<feature type="compositionally biased region" description="Polar residues" evidence="1">
    <location>
        <begin position="385"/>
        <end position="404"/>
    </location>
</feature>
<feature type="domain" description="T6SS Phospholipase effector Tle1-like catalytic" evidence="2">
    <location>
        <begin position="5"/>
        <end position="346"/>
    </location>
</feature>
<comment type="caution">
    <text evidence="3">The sequence shown here is derived from an EMBL/GenBank/DDBJ whole genome shotgun (WGS) entry which is preliminary data.</text>
</comment>
<reference evidence="3 4" key="1">
    <citation type="journal article" date="2016" name="Genome Biol. Evol.">
        <title>Draft genome sequence of an aflatoxigenic Aspergillus species, A. bombycis.</title>
        <authorList>
            <person name="Moore G.G."/>
            <person name="Mack B.M."/>
            <person name="Beltz S.B."/>
            <person name="Gilbert M.K."/>
        </authorList>
    </citation>
    <scope>NUCLEOTIDE SEQUENCE [LARGE SCALE GENOMIC DNA]</scope>
    <source>
        <strain evidence="4">NRRL 26010</strain>
    </source>
</reference>
<dbReference type="Pfam" id="PF09994">
    <property type="entry name" value="T6SS_Tle1-like_cat"/>
    <property type="match status" value="1"/>
</dbReference>
<feature type="region of interest" description="Disordered" evidence="1">
    <location>
        <begin position="200"/>
        <end position="291"/>
    </location>
</feature>
<dbReference type="RefSeq" id="XP_022392700.1">
    <property type="nucleotide sequence ID" value="XM_022530224.1"/>
</dbReference>
<dbReference type="PANTHER" id="PTHR33840:SF2">
    <property type="entry name" value="TLE1 PHOSPHOLIPASE DOMAIN-CONTAINING PROTEIN"/>
    <property type="match status" value="1"/>
</dbReference>
<dbReference type="AlphaFoldDB" id="A0A1F8ABB9"/>
<gene>
    <name evidence="3" type="ORF">ABOM_003094</name>
</gene>
<organism evidence="3 4">
    <name type="scientific">Aspergillus bombycis</name>
    <dbReference type="NCBI Taxonomy" id="109264"/>
    <lineage>
        <taxon>Eukaryota</taxon>
        <taxon>Fungi</taxon>
        <taxon>Dikarya</taxon>
        <taxon>Ascomycota</taxon>
        <taxon>Pezizomycotina</taxon>
        <taxon>Eurotiomycetes</taxon>
        <taxon>Eurotiomycetidae</taxon>
        <taxon>Eurotiales</taxon>
        <taxon>Aspergillaceae</taxon>
        <taxon>Aspergillus</taxon>
    </lineage>
</organism>
<dbReference type="PANTHER" id="PTHR33840">
    <property type="match status" value="1"/>
</dbReference>
<protein>
    <recommendedName>
        <fullName evidence="2">T6SS Phospholipase effector Tle1-like catalytic domain-containing protein</fullName>
    </recommendedName>
</protein>
<dbReference type="OrthoDB" id="3162439at2759"/>
<feature type="compositionally biased region" description="Basic and acidic residues" evidence="1">
    <location>
        <begin position="218"/>
        <end position="228"/>
    </location>
</feature>
<name>A0A1F8ABB9_9EURO</name>
<keyword evidence="4" id="KW-1185">Reference proteome</keyword>
<dbReference type="STRING" id="109264.A0A1F8ABB9"/>
<proteinExistence type="predicted"/>
<accession>A0A1F8ABB9</accession>
<dbReference type="GeneID" id="34446484"/>
<evidence type="ECO:0000313" key="3">
    <source>
        <dbReference type="EMBL" id="OGM48983.1"/>
    </source>
</evidence>
<evidence type="ECO:0000259" key="2">
    <source>
        <dbReference type="Pfam" id="PF09994"/>
    </source>
</evidence>
<feature type="region of interest" description="Disordered" evidence="1">
    <location>
        <begin position="380"/>
        <end position="404"/>
    </location>
</feature>
<feature type="compositionally biased region" description="Polar residues" evidence="1">
    <location>
        <begin position="277"/>
        <end position="286"/>
    </location>
</feature>
<feature type="compositionally biased region" description="Polar residues" evidence="1">
    <location>
        <begin position="229"/>
        <end position="247"/>
    </location>
</feature>
<evidence type="ECO:0000256" key="1">
    <source>
        <dbReference type="SAM" id="MobiDB-lite"/>
    </source>
</evidence>
<dbReference type="Proteomes" id="UP000179179">
    <property type="component" value="Unassembled WGS sequence"/>
</dbReference>
<dbReference type="InterPro" id="IPR018712">
    <property type="entry name" value="Tle1-like_cat"/>
</dbReference>
<evidence type="ECO:0000313" key="4">
    <source>
        <dbReference type="Proteomes" id="UP000179179"/>
    </source>
</evidence>
<dbReference type="EMBL" id="LYCR01000012">
    <property type="protein sequence ID" value="OGM48983.1"/>
    <property type="molecule type" value="Genomic_DNA"/>
</dbReference>
<sequence length="551" mass="62672">MLDHSKGEHFHYYQPGVGTHVAPHHNRTQRIKHEYLKIKNAAIGSSLGEHIMGGYLFLMRHYSPDDRLYLFGFGHGCHVSRVLGEMLEYIGLLLEGDKEQVHLAWRVFAEWQQQRGGSEGERKKKAKLFQHLETFRETFCRPIRRIKFMGLFDSVHSVPWLAPPGMRSAKFLKTPRTSSRVIRHAVAIDERRAKYREDLISQIEHDNDPNEPSTGRLPQRERPSEESKSQPCSPSPSDAGSTSNHQGQRYRASESKHNSPRKGQALPRLARAPVDWDSQSGTSASSAARPDTVSLIDDNVVDDDDNQDIQEVWFVGDHADIGGGYKLAKDEMWPLSHIPLVWMVQEAQQAGLQFDEQKLKRFECREESFSEFSHIRAGSRHSEHLSLSPNRHSGGLTSTQRVASDSTLSQTHLSSWSSSYHTALELSTNQGLLHDALAFNNGLSKVSVIKWRLMEYLPFRRMELQPDGSWRAVQWPPSRGTSRNIPESAQIHVSVRGRINANPNYRPGNLILGDGGRHIRRVSSEHNIGEWSAKRYEGDPVRCVLERKLNF</sequence>